<evidence type="ECO:0000256" key="10">
    <source>
        <dbReference type="ARBA" id="ARBA00053547"/>
    </source>
</evidence>
<evidence type="ECO:0000313" key="14">
    <source>
        <dbReference type="EMBL" id="PCC40522.1"/>
    </source>
</evidence>
<comment type="pathway">
    <text evidence="2">Amino-acid biosynthesis; L-histidine biosynthesis; L-histidine from 5-phospho-alpha-D-ribose 1-diphosphate: step 8/9.</text>
</comment>
<accession>A0A2A3YL91</accession>
<feature type="binding site" evidence="11">
    <location>
        <position position="67"/>
    </location>
    <ligand>
        <name>Mg(2+)</name>
        <dbReference type="ChEBI" id="CHEBI:18420"/>
        <label>1</label>
        <note>catalytic</note>
    </ligand>
</feature>
<evidence type="ECO:0000259" key="13">
    <source>
        <dbReference type="PROSITE" id="PS51084"/>
    </source>
</evidence>
<feature type="binding site" evidence="11">
    <location>
        <position position="219"/>
    </location>
    <ligand>
        <name>Mg(2+)</name>
        <dbReference type="ChEBI" id="CHEBI:18420"/>
        <label>1</label>
        <note>catalytic</note>
    </ligand>
</feature>
<evidence type="ECO:0000256" key="4">
    <source>
        <dbReference type="ARBA" id="ARBA00021697"/>
    </source>
</evidence>
<evidence type="ECO:0000256" key="11">
    <source>
        <dbReference type="PIRSR" id="PIRSR600760-2"/>
    </source>
</evidence>
<dbReference type="PANTHER" id="PTHR20854:SF4">
    <property type="entry name" value="INOSITOL-1-MONOPHOSPHATASE-RELATED"/>
    <property type="match status" value="1"/>
</dbReference>
<evidence type="ECO:0000256" key="5">
    <source>
        <dbReference type="ARBA" id="ARBA00022723"/>
    </source>
</evidence>
<dbReference type="InterPro" id="IPR000760">
    <property type="entry name" value="Inositol_monophosphatase-like"/>
</dbReference>
<evidence type="ECO:0000256" key="2">
    <source>
        <dbReference type="ARBA" id="ARBA00004970"/>
    </source>
</evidence>
<dbReference type="EMBL" id="NRGR01000005">
    <property type="protein sequence ID" value="PCC40522.1"/>
    <property type="molecule type" value="Genomic_DNA"/>
</dbReference>
<comment type="catalytic activity">
    <reaction evidence="9">
        <text>L-histidinol phosphate + H2O = L-histidinol + phosphate</text>
        <dbReference type="Rhea" id="RHEA:14465"/>
        <dbReference type="ChEBI" id="CHEBI:15377"/>
        <dbReference type="ChEBI" id="CHEBI:43474"/>
        <dbReference type="ChEBI" id="CHEBI:57699"/>
        <dbReference type="ChEBI" id="CHEBI:57980"/>
        <dbReference type="EC" id="3.1.3.15"/>
    </reaction>
</comment>
<dbReference type="GO" id="GO:0006020">
    <property type="term" value="P:inositol metabolic process"/>
    <property type="evidence" value="ECO:0007669"/>
    <property type="project" value="TreeGrafter"/>
</dbReference>
<dbReference type="InterPro" id="IPR036265">
    <property type="entry name" value="HIT-like_sf"/>
</dbReference>
<proteinExistence type="predicted"/>
<dbReference type="PRINTS" id="PR00377">
    <property type="entry name" value="IMPHPHTASES"/>
</dbReference>
<dbReference type="Gene3D" id="3.30.428.10">
    <property type="entry name" value="HIT-like"/>
    <property type="match status" value="1"/>
</dbReference>
<evidence type="ECO:0000256" key="12">
    <source>
        <dbReference type="PROSITE-ProRule" id="PRU00464"/>
    </source>
</evidence>
<dbReference type="Gene3D" id="3.40.190.80">
    <property type="match status" value="1"/>
</dbReference>
<dbReference type="SUPFAM" id="SSF54197">
    <property type="entry name" value="HIT-like"/>
    <property type="match status" value="1"/>
</dbReference>
<feature type="domain" description="HIT" evidence="13">
    <location>
        <begin position="281"/>
        <end position="388"/>
    </location>
</feature>
<evidence type="ECO:0000256" key="9">
    <source>
        <dbReference type="ARBA" id="ARBA00049158"/>
    </source>
</evidence>
<feature type="binding site" evidence="11">
    <location>
        <position position="85"/>
    </location>
    <ligand>
        <name>Mg(2+)</name>
        <dbReference type="ChEBI" id="CHEBI:18420"/>
        <label>1</label>
        <note>catalytic</note>
    </ligand>
</feature>
<dbReference type="AlphaFoldDB" id="A0A2A3YL91"/>
<comment type="function">
    <text evidence="10">Catalyzes the dephosphorylation of histidinol-phosphate to histidinol, the direct precursor of histidine.</text>
</comment>
<dbReference type="GeneID" id="95329175"/>
<dbReference type="EC" id="3.1.3.15" evidence="3"/>
<name>A0A2A3YL91_9MICO</name>
<dbReference type="PANTHER" id="PTHR20854">
    <property type="entry name" value="INOSITOL MONOPHOSPHATASE"/>
    <property type="match status" value="1"/>
</dbReference>
<organism evidence="14 15">
    <name type="scientific">Brachybacterium alimentarium</name>
    <dbReference type="NCBI Taxonomy" id="47845"/>
    <lineage>
        <taxon>Bacteria</taxon>
        <taxon>Bacillati</taxon>
        <taxon>Actinomycetota</taxon>
        <taxon>Actinomycetes</taxon>
        <taxon>Micrococcales</taxon>
        <taxon>Dermabacteraceae</taxon>
        <taxon>Brachybacterium</taxon>
    </lineage>
</organism>
<comment type="caution">
    <text evidence="14">The sequence shown here is derived from an EMBL/GenBank/DDBJ whole genome shotgun (WGS) entry which is preliminary data.</text>
</comment>
<evidence type="ECO:0000256" key="1">
    <source>
        <dbReference type="ARBA" id="ARBA00001946"/>
    </source>
</evidence>
<evidence type="ECO:0000313" key="15">
    <source>
        <dbReference type="Proteomes" id="UP000218598"/>
    </source>
</evidence>
<evidence type="ECO:0000256" key="7">
    <source>
        <dbReference type="ARBA" id="ARBA00022842"/>
    </source>
</evidence>
<dbReference type="Proteomes" id="UP000218598">
    <property type="component" value="Unassembled WGS sequence"/>
</dbReference>
<evidence type="ECO:0000256" key="6">
    <source>
        <dbReference type="ARBA" id="ARBA00022801"/>
    </source>
</evidence>
<dbReference type="GO" id="GO:0007165">
    <property type="term" value="P:signal transduction"/>
    <property type="evidence" value="ECO:0007669"/>
    <property type="project" value="TreeGrafter"/>
</dbReference>
<dbReference type="Pfam" id="PF00459">
    <property type="entry name" value="Inositol_P"/>
    <property type="match status" value="1"/>
</dbReference>
<dbReference type="SUPFAM" id="SSF56655">
    <property type="entry name" value="Carbohydrate phosphatase"/>
    <property type="match status" value="1"/>
</dbReference>
<dbReference type="FunFam" id="3.30.540.10:FF:000003">
    <property type="entry name" value="Inositol-1-monophosphatase"/>
    <property type="match status" value="1"/>
</dbReference>
<feature type="binding site" evidence="11">
    <location>
        <position position="87"/>
    </location>
    <ligand>
        <name>Mg(2+)</name>
        <dbReference type="ChEBI" id="CHEBI:18420"/>
        <label>1</label>
        <note>catalytic</note>
    </ligand>
</feature>
<dbReference type="InterPro" id="IPR011146">
    <property type="entry name" value="HIT-like"/>
</dbReference>
<keyword evidence="15" id="KW-1185">Reference proteome</keyword>
<gene>
    <name evidence="14" type="ORF">CIK66_01680</name>
</gene>
<feature type="binding site" evidence="11">
    <location>
        <position position="88"/>
    </location>
    <ligand>
        <name>Mg(2+)</name>
        <dbReference type="ChEBI" id="CHEBI:18420"/>
        <label>1</label>
        <note>catalytic</note>
    </ligand>
</feature>
<comment type="cofactor">
    <cofactor evidence="1 11">
        <name>Mg(2+)</name>
        <dbReference type="ChEBI" id="CHEBI:18420"/>
    </cofactor>
</comment>
<dbReference type="RefSeq" id="WP_096164316.1">
    <property type="nucleotide sequence ID" value="NZ_BAAAIQ010000003.1"/>
</dbReference>
<dbReference type="GO" id="GO:0004401">
    <property type="term" value="F:histidinol-phosphatase activity"/>
    <property type="evidence" value="ECO:0007669"/>
    <property type="project" value="UniProtKB-EC"/>
</dbReference>
<feature type="short sequence motif" description="Histidine triad motif" evidence="12">
    <location>
        <begin position="373"/>
        <end position="377"/>
    </location>
</feature>
<keyword evidence="6" id="KW-0378">Hydrolase</keyword>
<dbReference type="Gene3D" id="3.30.540.10">
    <property type="entry name" value="Fructose-1,6-Bisphosphatase, subunit A, domain 1"/>
    <property type="match status" value="1"/>
</dbReference>
<evidence type="ECO:0000256" key="3">
    <source>
        <dbReference type="ARBA" id="ARBA00013085"/>
    </source>
</evidence>
<reference evidence="14 15" key="1">
    <citation type="journal article" date="2017" name="Elife">
        <title>Extensive horizontal gene transfer in cheese-associated bacteria.</title>
        <authorList>
            <person name="Bonham K.S."/>
            <person name="Wolfe B.E."/>
            <person name="Dutton R.J."/>
        </authorList>
    </citation>
    <scope>NUCLEOTIDE SEQUENCE [LARGE SCALE GENOMIC DNA]</scope>
    <source>
        <strain evidence="14 15">341_9</strain>
    </source>
</reference>
<sequence length="403" mass="43688">MDLRSAAELAITLAREAGDFAVAEHDTARIEAKGTGADLVTHVDREAEARIVQALRERYPEHAILGEEEGEQGAAAGARHRWLIDPLDGTHNYVLGLDVYGVCITLCEGDRPLVAVVHDSPRRRTFWAIAGAGAWLSQGEDKEPRRLVLGTGVPLDRTTVAFTQGYEVGHDDERRNDLFTSLERGTKRVLRSWAPSSDWGLLVTGQLGAMVAYRNEIWDLVGGTLLAEEAGGAVRTDPAGELIVVGRPQTVEELDALLGVTRAATEARLSEDAPLPEQKDVASSPFTRIPRRERIAESSLAFAVHDAHPVSPGHALIIPVRQIPTWFDASPEEMREALELVDVVKARLDAEHAPDGYNVGFNAGASAGQTVFHAHLHVIPRYSGDVDDPTGGVRHAVIGKGFY</sequence>
<evidence type="ECO:0000256" key="8">
    <source>
        <dbReference type="ARBA" id="ARBA00033209"/>
    </source>
</evidence>
<keyword evidence="7 11" id="KW-0460">Magnesium</keyword>
<dbReference type="GO" id="GO:0008934">
    <property type="term" value="F:inositol monophosphate 1-phosphatase activity"/>
    <property type="evidence" value="ECO:0007669"/>
    <property type="project" value="TreeGrafter"/>
</dbReference>
<dbReference type="Pfam" id="PF01230">
    <property type="entry name" value="HIT"/>
    <property type="match status" value="1"/>
</dbReference>
<dbReference type="PROSITE" id="PS51084">
    <property type="entry name" value="HIT_2"/>
    <property type="match status" value="1"/>
</dbReference>
<protein>
    <recommendedName>
        <fullName evidence="4">Histidinol-phosphatase</fullName>
        <ecNumber evidence="3">3.1.3.15</ecNumber>
    </recommendedName>
    <alternativeName>
        <fullName evidence="8">Histidinol-phosphate phosphatase</fullName>
    </alternativeName>
</protein>
<dbReference type="GO" id="GO:0046872">
    <property type="term" value="F:metal ion binding"/>
    <property type="evidence" value="ECO:0007669"/>
    <property type="project" value="UniProtKB-KW"/>
</dbReference>
<keyword evidence="5 11" id="KW-0479">Metal-binding</keyword>